<evidence type="ECO:0000313" key="1">
    <source>
        <dbReference type="EMBL" id="PIU99224.1"/>
    </source>
</evidence>
<evidence type="ECO:0000313" key="2">
    <source>
        <dbReference type="Proteomes" id="UP000230131"/>
    </source>
</evidence>
<dbReference type="Proteomes" id="UP000230131">
    <property type="component" value="Unassembled WGS sequence"/>
</dbReference>
<feature type="non-terminal residue" evidence="1">
    <location>
        <position position="1"/>
    </location>
</feature>
<organism evidence="1 2">
    <name type="scientific">Candidatus Wolfebacteria bacterium CG03_land_8_20_14_0_80_36_15</name>
    <dbReference type="NCBI Taxonomy" id="1975067"/>
    <lineage>
        <taxon>Bacteria</taxon>
        <taxon>Candidatus Wolfeibacteriota</taxon>
    </lineage>
</organism>
<accession>A0A2M7B7Z0</accession>
<dbReference type="EMBL" id="PEVH01000028">
    <property type="protein sequence ID" value="PIU99224.1"/>
    <property type="molecule type" value="Genomic_DNA"/>
</dbReference>
<protein>
    <recommendedName>
        <fullName evidence="3">DUF11 domain-containing protein</fullName>
    </recommendedName>
</protein>
<evidence type="ECO:0008006" key="3">
    <source>
        <dbReference type="Google" id="ProtNLM"/>
    </source>
</evidence>
<dbReference type="AlphaFoldDB" id="A0A2M7B7Z0"/>
<name>A0A2M7B7Z0_9BACT</name>
<gene>
    <name evidence="1" type="ORF">COS59_00915</name>
</gene>
<proteinExistence type="predicted"/>
<reference evidence="2" key="1">
    <citation type="submission" date="2017-09" db="EMBL/GenBank/DDBJ databases">
        <title>Depth-based differentiation of microbial function through sediment-hosted aquifers and enrichment of novel symbionts in the deep terrestrial subsurface.</title>
        <authorList>
            <person name="Probst A.J."/>
            <person name="Ladd B."/>
            <person name="Jarett J.K."/>
            <person name="Geller-Mcgrath D.E."/>
            <person name="Sieber C.M.K."/>
            <person name="Emerson J.B."/>
            <person name="Anantharaman K."/>
            <person name="Thomas B.C."/>
            <person name="Malmstrom R."/>
            <person name="Stieglmeier M."/>
            <person name="Klingl A."/>
            <person name="Woyke T."/>
            <person name="Ryan C.M."/>
            <person name="Banfield J.F."/>
        </authorList>
    </citation>
    <scope>NUCLEOTIDE SEQUENCE [LARGE SCALE GENOMIC DNA]</scope>
</reference>
<comment type="caution">
    <text evidence="1">The sequence shown here is derived from an EMBL/GenBank/DDBJ whole genome shotgun (WGS) entry which is preliminary data.</text>
</comment>
<sequence>DNSITWTASNISDFNSLAPGATGKIDFTIETKPSYPIKKIGDKDFILKTHAEITSPTTPYYVSAEKTIGMTDFDIKISGLVQIDAQALFKDSQSGFINKGAWPMRVDKATNFTIHWIIKNYSTDVRDIEVKANLAGGVSWTSKVKSNISSTPIYNERTQEVSWLIDEISATKGVVSKPVEAIFQIEATPNIIQKGDYMPLLGETTIKATDVFNNIELINKDSALTSDGKVQP</sequence>